<dbReference type="FunFam" id="2.30.29.30:FF:000002">
    <property type="entry name" value="Band 4.1-like protein 5 isoform 1"/>
    <property type="match status" value="1"/>
</dbReference>
<dbReference type="InterPro" id="IPR000299">
    <property type="entry name" value="FERM_domain"/>
</dbReference>
<feature type="compositionally biased region" description="Basic and acidic residues" evidence="5">
    <location>
        <begin position="2848"/>
        <end position="2864"/>
    </location>
</feature>
<dbReference type="Gene3D" id="2.30.29.30">
    <property type="entry name" value="Pleckstrin-homology domain (PH domain)/Phosphotyrosine-binding domain (PTB)"/>
    <property type="match status" value="1"/>
</dbReference>
<feature type="compositionally biased region" description="Basic and acidic residues" evidence="5">
    <location>
        <begin position="4029"/>
        <end position="4045"/>
    </location>
</feature>
<feature type="compositionally biased region" description="Polar residues" evidence="5">
    <location>
        <begin position="1598"/>
        <end position="1610"/>
    </location>
</feature>
<feature type="compositionally biased region" description="Polar residues" evidence="5">
    <location>
        <begin position="3704"/>
        <end position="3716"/>
    </location>
</feature>
<evidence type="ECO:0000259" key="6">
    <source>
        <dbReference type="PROSITE" id="PS50057"/>
    </source>
</evidence>
<feature type="compositionally biased region" description="Polar residues" evidence="5">
    <location>
        <begin position="3454"/>
        <end position="3471"/>
    </location>
</feature>
<feature type="compositionally biased region" description="Basic and acidic residues" evidence="5">
    <location>
        <begin position="2443"/>
        <end position="2453"/>
    </location>
</feature>
<evidence type="ECO:0000256" key="3">
    <source>
        <dbReference type="ARBA" id="ARBA00022553"/>
    </source>
</evidence>
<feature type="compositionally biased region" description="Low complexity" evidence="5">
    <location>
        <begin position="4727"/>
        <end position="4737"/>
    </location>
</feature>
<dbReference type="SUPFAM" id="SSF54236">
    <property type="entry name" value="Ubiquitin-like"/>
    <property type="match status" value="1"/>
</dbReference>
<feature type="region of interest" description="Disordered" evidence="5">
    <location>
        <begin position="3774"/>
        <end position="3799"/>
    </location>
</feature>
<feature type="compositionally biased region" description="Polar residues" evidence="5">
    <location>
        <begin position="3328"/>
        <end position="3339"/>
    </location>
</feature>
<dbReference type="CDD" id="cd14473">
    <property type="entry name" value="FERM_B-lobe"/>
    <property type="match status" value="1"/>
</dbReference>
<name>A0A9P1MUD4_9PELO</name>
<feature type="compositionally biased region" description="Basic and acidic residues" evidence="5">
    <location>
        <begin position="4695"/>
        <end position="4704"/>
    </location>
</feature>
<feature type="compositionally biased region" description="Low complexity" evidence="5">
    <location>
        <begin position="4323"/>
        <end position="4336"/>
    </location>
</feature>
<feature type="compositionally biased region" description="Basic residues" evidence="5">
    <location>
        <begin position="1200"/>
        <end position="1212"/>
    </location>
</feature>
<evidence type="ECO:0000256" key="1">
    <source>
        <dbReference type="ARBA" id="ARBA00004536"/>
    </source>
</evidence>
<dbReference type="GO" id="GO:0005886">
    <property type="term" value="C:plasma membrane"/>
    <property type="evidence" value="ECO:0007669"/>
    <property type="project" value="TreeGrafter"/>
</dbReference>
<dbReference type="GO" id="GO:0005912">
    <property type="term" value="C:adherens junction"/>
    <property type="evidence" value="ECO:0007669"/>
    <property type="project" value="UniProtKB-SubCell"/>
</dbReference>
<feature type="compositionally biased region" description="Polar residues" evidence="5">
    <location>
        <begin position="1469"/>
        <end position="1486"/>
    </location>
</feature>
<feature type="compositionally biased region" description="Polar residues" evidence="5">
    <location>
        <begin position="2580"/>
        <end position="2597"/>
    </location>
</feature>
<feature type="compositionally biased region" description="Polar residues" evidence="5">
    <location>
        <begin position="2830"/>
        <end position="2847"/>
    </location>
</feature>
<dbReference type="SUPFAM" id="SSF50729">
    <property type="entry name" value="PH domain-like"/>
    <property type="match status" value="1"/>
</dbReference>
<dbReference type="SMART" id="SM01195">
    <property type="entry name" value="FA"/>
    <property type="match status" value="1"/>
</dbReference>
<feature type="compositionally biased region" description="Basic and acidic residues" evidence="5">
    <location>
        <begin position="2235"/>
        <end position="2251"/>
    </location>
</feature>
<feature type="compositionally biased region" description="Polar residues" evidence="5">
    <location>
        <begin position="2341"/>
        <end position="2358"/>
    </location>
</feature>
<dbReference type="InterPro" id="IPR035963">
    <property type="entry name" value="FERM_2"/>
</dbReference>
<feature type="compositionally biased region" description="Polar residues" evidence="5">
    <location>
        <begin position="3910"/>
        <end position="3927"/>
    </location>
</feature>
<feature type="region of interest" description="Disordered" evidence="5">
    <location>
        <begin position="678"/>
        <end position="800"/>
    </location>
</feature>
<feature type="compositionally biased region" description="Polar residues" evidence="5">
    <location>
        <begin position="3580"/>
        <end position="3597"/>
    </location>
</feature>
<feature type="region of interest" description="Disordered" evidence="5">
    <location>
        <begin position="4411"/>
        <end position="4436"/>
    </location>
</feature>
<feature type="compositionally biased region" description="Polar residues" evidence="5">
    <location>
        <begin position="2217"/>
        <end position="2234"/>
    </location>
</feature>
<accession>A0A9P1MUD4</accession>
<feature type="compositionally biased region" description="Polar residues" evidence="5">
    <location>
        <begin position="2956"/>
        <end position="2973"/>
    </location>
</feature>
<dbReference type="GO" id="GO:0003779">
    <property type="term" value="F:actin binding"/>
    <property type="evidence" value="ECO:0007669"/>
    <property type="project" value="InterPro"/>
</dbReference>
<feature type="compositionally biased region" description="Basic and acidic residues" evidence="5">
    <location>
        <begin position="3774"/>
        <end position="3783"/>
    </location>
</feature>
<feature type="compositionally biased region" description="Low complexity" evidence="5">
    <location>
        <begin position="742"/>
        <end position="759"/>
    </location>
</feature>
<feature type="compositionally biased region" description="Polar residues" evidence="5">
    <location>
        <begin position="2704"/>
        <end position="2721"/>
    </location>
</feature>
<dbReference type="InterPro" id="IPR018980">
    <property type="entry name" value="FERM_PH-like_C"/>
</dbReference>
<feature type="region of interest" description="Disordered" evidence="5">
    <location>
        <begin position="4343"/>
        <end position="4362"/>
    </location>
</feature>
<feature type="compositionally biased region" description="Basic and acidic residues" evidence="5">
    <location>
        <begin position="4155"/>
        <end position="4173"/>
    </location>
</feature>
<feature type="compositionally biased region" description="Basic and acidic residues" evidence="5">
    <location>
        <begin position="1611"/>
        <end position="1627"/>
    </location>
</feature>
<dbReference type="PROSITE" id="PS50057">
    <property type="entry name" value="FERM_3"/>
    <property type="match status" value="1"/>
</dbReference>
<dbReference type="PRINTS" id="PR00935">
    <property type="entry name" value="BAND41"/>
</dbReference>
<dbReference type="InterPro" id="IPR018979">
    <property type="entry name" value="FERM_N"/>
</dbReference>
<feature type="compositionally biased region" description="Polar residues" evidence="5">
    <location>
        <begin position="4343"/>
        <end position="4353"/>
    </location>
</feature>
<feature type="region of interest" description="Disordered" evidence="5">
    <location>
        <begin position="4665"/>
        <end position="4754"/>
    </location>
</feature>
<feature type="compositionally biased region" description="Basic and acidic residues" evidence="5">
    <location>
        <begin position="3222"/>
        <end position="3238"/>
    </location>
</feature>
<feature type="compositionally biased region" description="Polar residues" evidence="5">
    <location>
        <begin position="2093"/>
        <end position="2110"/>
    </location>
</feature>
<feature type="compositionally biased region" description="Basic and acidic residues" evidence="5">
    <location>
        <begin position="2474"/>
        <end position="2490"/>
    </location>
</feature>
<dbReference type="PANTHER" id="PTHR23280:SF21">
    <property type="entry name" value="PROTEIN 4.1 HOMOLOG"/>
    <property type="match status" value="1"/>
</dbReference>
<dbReference type="InterPro" id="IPR008379">
    <property type="entry name" value="Band_4.1_C"/>
</dbReference>
<feature type="compositionally biased region" description="Basic and acidic residues" evidence="5">
    <location>
        <begin position="2722"/>
        <end position="2738"/>
    </location>
</feature>
<feature type="compositionally biased region" description="Basic and acidic residues" evidence="5">
    <location>
        <begin position="4738"/>
        <end position="4751"/>
    </location>
</feature>
<feature type="compositionally biased region" description="Polar residues" evidence="5">
    <location>
        <begin position="691"/>
        <end position="708"/>
    </location>
</feature>
<feature type="compositionally biased region" description="Polar residues" evidence="5">
    <location>
        <begin position="1967"/>
        <end position="1978"/>
    </location>
</feature>
<dbReference type="InterPro" id="IPR014847">
    <property type="entry name" value="FA"/>
</dbReference>
<protein>
    <recommendedName>
        <fullName evidence="2">Moesin/ezrin/radixin homolog 1</fullName>
    </recommendedName>
</protein>
<feature type="compositionally biased region" description="Polar residues" evidence="5">
    <location>
        <begin position="2454"/>
        <end position="2473"/>
    </location>
</feature>
<feature type="compositionally biased region" description="Polar residues" evidence="5">
    <location>
        <begin position="4135"/>
        <end position="4147"/>
    </location>
</feature>
<dbReference type="PROSITE" id="PS00661">
    <property type="entry name" value="FERM_2"/>
    <property type="match status" value="1"/>
</dbReference>
<feature type="compositionally biased region" description="Polar residues" evidence="5">
    <location>
        <begin position="727"/>
        <end position="741"/>
    </location>
</feature>
<dbReference type="SMART" id="SM01196">
    <property type="entry name" value="FERM_C"/>
    <property type="match status" value="1"/>
</dbReference>
<evidence type="ECO:0000313" key="8">
    <source>
        <dbReference type="Proteomes" id="UP001152747"/>
    </source>
</evidence>
<feature type="region of interest" description="Disordered" evidence="5">
    <location>
        <begin position="4790"/>
        <end position="4813"/>
    </location>
</feature>
<sequence length="5001" mass="569799">MTWQRLVTLQDYSQKRGSDGEILFRQVTADLSIEEREYFSLCFYDKTEGARHWLYNDKRILRQLKGLPWEFSFEVKFYPTTPSTLVDDHARYYLFLQLRRDILTGRLPATTATHALLGSFVAQIEYGDAPAQITANYEKFIVESRLVPENEANPEVYKQIAELHRELRAQTTSEAENLYLDHCRQLALYGIHLFPAKDKDSNAIQIGVGAEGINIYKGDEPVHKFGWASIVKISYKRNTFSVRLKAGELEKKETSVNYKLVDYAHAKRTWKCAVEHHTFFRLIQPDEPQKHSSSFLNFGSSRFRYHGRTQFQTKMASQMFDKPSIVERSPSAMSQPIESGRQVLSPLHYTDNELEAKNYERYRRTITPKSFTRDHNDDAMSTSTFDKYASLRPTSLLVTTTPYDHQYQRDSQNLDDSLSYSPRGLESPQSSGAAYYMSERSSLRTPSSAYYPQADSAMQSPTDSHYYEGPHRGEYNVQLRSRGGARRNLFGRSSGTSQDTVRLVSIHEPVDPTAPMRQTYPGNELPEIPIERIVHVYHEGHYDRLSPSRERGRADLPYGFGVYTPRNGVTHVDRLEPNNEMDQQPIRFFVDVRHSGSSRRDQAKRISHPGKEDVRDVVNPADYNFSTTPYDASDLRTELSRDVPAANIQQFTRIYHTGHSDEPSTSKAPPYRLITTVLSTSSSRDGRDRNASSNVNAVISQKEQTVSTKVRRESPDQDRRIRLSASVDRSGNLTDTTDNEGASSSSPAKKIKKIPPSSKVQETREPAKQRERMFGFFGKKKTNDYPEQTKYSGPLDSTERDQDLQTLPVDRQHQVPSYSPKKFTSSEYVVRTSRTYHYVSRIRHDEDEDEVDKSNIRPESYGFASTTYDGPLEDISRENELEQSPIGEYSNIYHHGKSWIRDEPVKPVIVKEKKVKSPKKEKVVVAPEPEEPETRQVRLIARLRPEESEEFEQVVSKKTPKSKDTTTSSKFGFFKGGKSTRTTTTTSESYTGPLDSTDRDNEHEHIPLEHQEHPSYSPKTVVTTTHVTSTYPTTSNEYSGPLDYTNRYLELENIPLDHKYEIPQYSPKIVGITGDKKSKVKKVKSVKKDKPVIAGSSDEPETKEVRLFARLRPEEQEDTEVRNLEKSTKSKDTSSSSFVKTGKSTKIVTSTYPSTSDEYSGPLDLTNRKHDLENLPLDRQYEIPAYSPKVIGILDEKSSRIKPSKSAKKDKKRIADDSEESETRQVRLIARLKPENENDTVVLEAKPRDTSKIGFFKTGKTSKTVTSTYQTSSEEYSGPLDSTYRHQDLENIPFEHPDYPEYSSKKIETSEHVIEREQPKKYRLIARFRHDGDEDEIDKSNIRPEYYGFASTTYDGPLEDISRENELEQSPIGEYSNIYHHGKSWIRDEPVKPVIIKEKKVKSPKKEKVVVAPEPEEPETRQVRLIARLRPEESEESEQVVSKKTPKSKDTTTSSSKFGFFKKEKSTTPIPTYSESTEQYSGPLDSTNRHQDLENIPFEHPEYPEYSPKIVETDEDSAGTKIKKIKSPKKEKVVVAPEPEEPETRQIRLIARLRPEESEESEQVVSKKTPKSKDTTTSSSKFGFFKKEKSTTPIPLYSESTEQYSGPLDSTNRHQDLENIPFEHPEYPEYSPKIVETDEDSAGTKIKKIKSPKKEKVVVAPEPEEPETRQIRLIARLRPEESEESEQVVSKKTPKSKDTTTSSSKFGFFKKDKSTTPIPSYFESTEQYSGPLDSTNRHQDLENIPFEHPEYPEYSPKIVETDEDSAGTKIKKVKSPKKEKVVVTPEPEEPETRQVRLIARLRPEESEESEQVVSKKTPKSKDTTTSSSKFGFFKKDKSTTPIPSYFESTEQYSGPLDSTNRHQDLENIPFEHPEYPEYSPKIVDVSTDEDSAGTKIKKIKSPKKEKVVVAPEPEEPETRQVRLIARLRPEEPEESEQVVSKKTPKSKDTTTSSSKFGFFKKEKSTTPIPSYSESTEQYSGPLDSTKRHQDLENIPFEHPEYPEYSPKIVDVSTDEDSAGTKIKKIKSPKKEKVVVAPEPEEPETRQVRLIARLKPEEPEEFEQVVSKKTPKSKDTTTTSSKFGFFKKEKSTTPIPTYSESTEQYSGPLDSTNRHQDLENIPFEHPEYPEYSPKIVETDEDSAGTKIKKVKSPKKEKLLAEVQPEEPETRQVRLIARLKPEESEESEQVVSKKTPKSKDTTTTSSKFGFFKKEKSTTPIPSYSESTEQYSGPLDSTNRHQDLENIPFEHPEYPEYSPKIVETDEDSAGTKIKKVKSPKKEKLLAEVQPEEPETRQVRLIARLKPEESEESEQVVSKKTPKSKDTTTSSSKFGFFKKEKSTTPIPTYSESTEQYSGPLDSTNRHQDLENIPFEHPEYPEYSPKIVETDDDSAGTKIKKVKSPKKEKVVVAPEPEEPETRQVRLIARLRPEESEESEQVIQQQLHRNSDSSKKEKSTTPIPTYSESTEQYSGPLDSTNRHQDLENIPFEHPEYPEYSPKIVETDEDSAGTKIKKVKSPKKEKLLAEVQPEEPETRQVRLIARLKPEESEESEQVVSKKTPKSKDTTTTSSKFGFFKKEKSTTPIPSYSESTEQYSGPLDSTNRHQDLENIPFEHPEYPEYSPKIVETDEDSAGTKIKKVKSPKKEKLLAEVQPEEPETRQVRLIARLKPEESEESEQVVSKKTPKSKDTTTSSSKFGFFKKEKSTTPIPTYSESTEQYSGPLDSTNRHQDLENIPFEHPEYPEYSPKIVDVSTDDDSAGTKIKKIKSPKKEKVVVAPEPEEPETRQVRLIARLRPEESEESEQVVSKKTPKSKDTTTTSSKFGFFKKEKSTTPIPTYSESTEQYSGPLDSTNRHQDLENIPFEHQEYPEYSPKIVDVSTDDDSAGTKIKKIKSPKKEKVVVAPEPEEPETRQVRLIARLKPEESEESEQVVSKKTPKSKDTTTSSSKFGFFKKEKSTTPIPTYSESTEQYSGPLDSTNRHQDLENIPFEHPEYPEYSPKIVETDEDSAGTKIKKIKSPKKEKPLAEVQPEEAETRQVRLIARLRPEESEESEQVVSKKTPKSKDTTTSSSKFGFFKKEKSTTPIPTYSESTEQYSGPLDSTNRHQDLENIPFEHPEYPEYSPKIVETDDDSAGTKIKKIKSPKKEKPLAEVQPEEAETRQVRLIARLRPEESEESEQVVSKKTPKSKDTTTSSSKFGFFKKEKSTTPIPTYSESTEQYSGPLDSINRHQDLENIPFEHPEYPEYSPKIVETDDDSAGTKIKKIKSPKKEKPLAEVQPEEPETRQVRLIARLKPEESEESEQVVSKKTPKSKDTTTSSSKFGFFKKEKSTTPIPTYSESTEQYSGPLDSINRHQDLENIPFEHQEYPEYSPKIVDVSTDDDSAGTKIKKIKSPKKEKPLAEVQPEEAETRQVRLIARLKPEESEESEQVVSKKTPKSKDTTTSSSKFGFFKKEKSTTPIPTYSESTEQYSGPLDSTNRHQDLENIPFEHPEYPEYSPKIVDVSTDDDSAGTKIKKIKSPKKEKPLAEVQPEEAETRQVRLIARLKPEESEESEQVVSKKTPKSKDTTTSSSKFGFFKKEKSTTPIPTYSESTEQYSGPLDSTNRHQDLENIPFEHPEYPEYSPKIVETDEDSAGTKIKKVKSPKKEKPLAEVQPEEPETRQVRLIARLKPEEPEESEQIVSKKTPKSKDTTTSSSKFGFFKGGKSSKIITTSAYPTSSDEYSGPLDSTNRHQDLENIPFEHPDYPEYSTKKIETSEHVIEREQPKKYRLIARFRHDGDEDEVDKSNIRPESYGFASSTYDGPLEDISRENELEQSPIGEYSNIYHHGKSWIRDEPVKPVIIKEKKVKSPKKEKVVVAPEPEEPETRQVRLIARLRPEESEESEQVVSKKTPKSKDTTTSSSKFGFFKKEKSTTPIPTYSESTEQYSGPLDSTNRHQDLENIPFEHPEYPEYSPKIVETDDDSAGTKIKKVKSPKKEKPLAEVQPEEAETRQVRLIARLRPEESEESEQVEKSTTPIPTYSESTEQYSGPLDSTNRHQDLENIPFEHPEYPEYSPKIVETDDDSAGTKIKKVKSPKKEKPLAEVQPEEPETRQVRLIARLRPEESEESEQVVSKKTPKSKDTTTSSSKFGFFKKEKSSKNVTTSAYPTTSDEYSGPLDSTNRHQDLENIPFEHPDYPEYSTKRIETSEHVIEREQPKKYRLIARFRHDGDEDEVDKSNIRPEYYGFASTTYDGPLEDISKENELEQSPIGEYSNIYHHGKSWIRDEPVKPVIIKEKKVKSPKKEKVVVAPEPEEPETRQVRLIARLRPEESEESEQVVSKKTPKSKDTTTSSSKFGFFKGGKSSKIVTTSAYPTTSDEYSGPLDSTYRHQDLENIPFEHPDYPEYSTKKIETSEHVFEREQPKKYRLIARFRHDGDEDEVDKSNIRPESYGFASTTYDGPLEDISKENELEQSPIGEYSNIYHHGKSWIRDEPVKPVIVKEKKVKSVKPEEIPDVRLVARVQPRVKEPSTKSTKGLSFWKSSSPQPAYPSTSEAYQGRIDVVRRSEELESRAFDPSTSQQIEHSARLQGFTAYSRAGFSQINYECRAEIQIEPVYVLRETASTSGVRVVHQEQMGGASTSSWERHAYLSTATAIFSGHSALSDEEQDILFTATPPMSPPERGFLARLGFKRGEKKSQNGNNKKSKKNGKKENDSSIETSDSEHDEKREFAVVGFQPQDQHHQKHVINDSSKKPSAVSKSAESPSRRSDSHHLRSIDEPMNEVTILVTSGKDARPPAELGATRVVRHETREQQFRLSGNGYSSGFNPNDPESGQPYTTVSTWQESSDLPEQVEVFTDENGRQITRTIKSSQVKHTVQTQSFQNYIVDGDQVPVGVVEVERSREQLTPIGQQAGTSDKNGIVETQTRTMTYEAAASEGAVPPPGWDEQGLGEYVSSKSVTQGNRTIETITYKTEKDGIIETHVEHRVTIHSDGDIDHDAELSQAILEATQMNPDMVVEKIEVRQESTQ</sequence>
<feature type="compositionally biased region" description="Polar residues" evidence="5">
    <location>
        <begin position="439"/>
        <end position="463"/>
    </location>
</feature>
<feature type="compositionally biased region" description="Polar residues" evidence="5">
    <location>
        <begin position="4505"/>
        <end position="4528"/>
    </location>
</feature>
<feature type="region of interest" description="Disordered" evidence="5">
    <location>
        <begin position="4501"/>
        <end position="4528"/>
    </location>
</feature>
<feature type="compositionally biased region" description="Polar residues" evidence="5">
    <location>
        <begin position="1846"/>
        <end position="1858"/>
    </location>
</feature>
<keyword evidence="3" id="KW-0597">Phosphoprotein</keyword>
<feature type="compositionally biased region" description="Polar residues" evidence="5">
    <location>
        <begin position="4007"/>
        <end position="4028"/>
    </location>
</feature>
<evidence type="ECO:0000313" key="7">
    <source>
        <dbReference type="EMBL" id="CAI5440439.1"/>
    </source>
</evidence>
<feature type="compositionally biased region" description="Polar residues" evidence="5">
    <location>
        <begin position="1142"/>
        <end position="1158"/>
    </location>
</feature>
<dbReference type="InterPro" id="IPR014352">
    <property type="entry name" value="FERM/acyl-CoA-bd_prot_sf"/>
</dbReference>
<feature type="compositionally biased region" description="Basic and acidic residues" evidence="5">
    <location>
        <begin position="2359"/>
        <end position="2375"/>
    </location>
</feature>
<dbReference type="FunFam" id="1.20.80.10:FF:000031">
    <property type="entry name" value="FERM domain (Protein4.1-ezrin-radixin-moesin) family"/>
    <property type="match status" value="1"/>
</dbReference>
<feature type="compositionally biased region" description="Basic and acidic residues" evidence="5">
    <location>
        <begin position="1487"/>
        <end position="1503"/>
    </location>
</feature>
<dbReference type="InterPro" id="IPR019748">
    <property type="entry name" value="FERM_central"/>
</dbReference>
<feature type="region of interest" description="Disordered" evidence="5">
    <location>
        <begin position="3844"/>
        <end position="4173"/>
    </location>
</feature>
<feature type="region of interest" description="Disordered" evidence="5">
    <location>
        <begin position="1080"/>
        <end position="1167"/>
    </location>
</feature>
<feature type="region of interest" description="Disordered" evidence="5">
    <location>
        <begin position="916"/>
        <end position="1019"/>
    </location>
</feature>
<dbReference type="InterPro" id="IPR019747">
    <property type="entry name" value="FERM_CS"/>
</dbReference>
<dbReference type="Pfam" id="PF09379">
    <property type="entry name" value="FERM_N"/>
    <property type="match status" value="1"/>
</dbReference>
<dbReference type="Gene3D" id="1.20.80.10">
    <property type="match status" value="1"/>
</dbReference>
<feature type="compositionally biased region" description="Basic and acidic residues" evidence="5">
    <location>
        <begin position="996"/>
        <end position="1013"/>
    </location>
</feature>
<comment type="caution">
    <text evidence="7">The sequence shown here is derived from an EMBL/GenBank/DDBJ whole genome shotgun (WGS) entry which is preliminary data.</text>
</comment>
<dbReference type="Pfam" id="PF05902">
    <property type="entry name" value="4_1_CTD"/>
    <property type="match status" value="1"/>
</dbReference>
<feature type="compositionally biased region" description="Polar residues" evidence="5">
    <location>
        <begin position="3080"/>
        <end position="3097"/>
    </location>
</feature>
<organism evidence="7 8">
    <name type="scientific">Caenorhabditis angaria</name>
    <dbReference type="NCBI Taxonomy" id="860376"/>
    <lineage>
        <taxon>Eukaryota</taxon>
        <taxon>Metazoa</taxon>
        <taxon>Ecdysozoa</taxon>
        <taxon>Nematoda</taxon>
        <taxon>Chromadorea</taxon>
        <taxon>Rhabditida</taxon>
        <taxon>Rhabditina</taxon>
        <taxon>Rhabditomorpha</taxon>
        <taxon>Rhabditoidea</taxon>
        <taxon>Rhabditidae</taxon>
        <taxon>Peloderinae</taxon>
        <taxon>Caenorhabditis</taxon>
    </lineage>
</organism>
<feature type="region of interest" description="Disordered" evidence="5">
    <location>
        <begin position="4277"/>
        <end position="4336"/>
    </location>
</feature>
<feature type="compositionally biased region" description="Basic and acidic residues" evidence="5">
    <location>
        <begin position="4411"/>
        <end position="4420"/>
    </location>
</feature>
<feature type="compositionally biased region" description="Basic and acidic residues" evidence="5">
    <location>
        <begin position="2974"/>
        <end position="2990"/>
    </location>
</feature>
<dbReference type="InterPro" id="IPR000798">
    <property type="entry name" value="Ez/rad/moesin-like"/>
</dbReference>
<reference evidence="7" key="1">
    <citation type="submission" date="2022-11" db="EMBL/GenBank/DDBJ databases">
        <authorList>
            <person name="Kikuchi T."/>
        </authorList>
    </citation>
    <scope>NUCLEOTIDE SEQUENCE</scope>
    <source>
        <strain evidence="7">PS1010</strain>
    </source>
</reference>
<dbReference type="Proteomes" id="UP001152747">
    <property type="component" value="Unassembled WGS sequence"/>
</dbReference>
<feature type="compositionally biased region" description="Basic and acidic residues" evidence="5">
    <location>
        <begin position="3598"/>
        <end position="3614"/>
    </location>
</feature>
<dbReference type="GO" id="GO:0031032">
    <property type="term" value="P:actomyosin structure organization"/>
    <property type="evidence" value="ECO:0007669"/>
    <property type="project" value="TreeGrafter"/>
</dbReference>
<dbReference type="PANTHER" id="PTHR23280">
    <property type="entry name" value="4.1 G PROTEIN"/>
    <property type="match status" value="1"/>
</dbReference>
<feature type="region of interest" description="Disordered" evidence="5">
    <location>
        <begin position="2026"/>
        <end position="2045"/>
    </location>
</feature>
<feature type="region of interest" description="Disordered" evidence="5">
    <location>
        <begin position="597"/>
        <end position="616"/>
    </location>
</feature>
<feature type="compositionally biased region" description="Basic and acidic residues" evidence="5">
    <location>
        <begin position="3928"/>
        <end position="3944"/>
    </location>
</feature>
<feature type="compositionally biased region" description="Basic and acidic residues" evidence="5">
    <location>
        <begin position="710"/>
        <end position="721"/>
    </location>
</feature>
<feature type="compositionally biased region" description="Basic and acidic residues" evidence="5">
    <location>
        <begin position="1984"/>
        <end position="2001"/>
    </location>
</feature>
<dbReference type="OrthoDB" id="6589456at2759"/>
<feature type="compositionally biased region" description="Basic and acidic residues" evidence="5">
    <location>
        <begin position="2111"/>
        <end position="2127"/>
    </location>
</feature>
<dbReference type="CDD" id="cd01765">
    <property type="entry name" value="FERM_F0_F1"/>
    <property type="match status" value="1"/>
</dbReference>
<feature type="compositionally biased region" description="Polar residues" evidence="5">
    <location>
        <begin position="401"/>
        <end position="420"/>
    </location>
</feature>
<feature type="compositionally biased region" description="Basic and acidic residues" evidence="5">
    <location>
        <begin position="3724"/>
        <end position="3744"/>
    </location>
</feature>
<gene>
    <name evidence="7" type="ORF">CAMP_LOCUS3076</name>
</gene>
<feature type="region of interest" description="Disordered" evidence="5">
    <location>
        <begin position="1885"/>
        <end position="2021"/>
    </location>
</feature>
<feature type="compositionally biased region" description="Basic and acidic residues" evidence="5">
    <location>
        <begin position="761"/>
        <end position="773"/>
    </location>
</feature>
<feature type="compositionally biased region" description="Basic and acidic residues" evidence="5">
    <location>
        <begin position="3098"/>
        <end position="3114"/>
    </location>
</feature>
<dbReference type="InterPro" id="IPR029071">
    <property type="entry name" value="Ubiquitin-like_domsf"/>
</dbReference>
<feature type="region of interest" description="Disordered" evidence="5">
    <location>
        <begin position="401"/>
        <end position="471"/>
    </location>
</feature>
<proteinExistence type="predicted"/>
<dbReference type="InterPro" id="IPR019749">
    <property type="entry name" value="Band_41_domain"/>
</dbReference>
<dbReference type="SUPFAM" id="SSF47031">
    <property type="entry name" value="Second domain of FERM"/>
    <property type="match status" value="1"/>
</dbReference>
<dbReference type="Pfam" id="PF09380">
    <property type="entry name" value="FERM_C"/>
    <property type="match status" value="1"/>
</dbReference>
<dbReference type="GO" id="GO:0005856">
    <property type="term" value="C:cytoskeleton"/>
    <property type="evidence" value="ECO:0007669"/>
    <property type="project" value="InterPro"/>
</dbReference>
<dbReference type="Gene3D" id="3.10.20.90">
    <property type="entry name" value="Phosphatidylinositol 3-kinase Catalytic Subunit, Chain A, domain 1"/>
    <property type="match status" value="1"/>
</dbReference>
<feature type="compositionally biased region" description="Basic and acidic residues" evidence="5">
    <location>
        <begin position="2598"/>
        <end position="2614"/>
    </location>
</feature>
<feature type="compositionally biased region" description="Basic and acidic residues" evidence="5">
    <location>
        <begin position="1213"/>
        <end position="1224"/>
    </location>
</feature>
<feature type="region of interest" description="Disordered" evidence="5">
    <location>
        <begin position="3359"/>
        <end position="3744"/>
    </location>
</feature>
<feature type="compositionally biased region" description="Basic and acidic residues" evidence="5">
    <location>
        <begin position="1100"/>
        <end position="1132"/>
    </location>
</feature>
<feature type="region of interest" description="Disordered" evidence="5">
    <location>
        <begin position="1196"/>
        <end position="1224"/>
    </location>
</feature>
<dbReference type="Pfam" id="PF00373">
    <property type="entry name" value="FERM_M"/>
    <property type="match status" value="1"/>
</dbReference>
<feature type="region of interest" description="Disordered" evidence="5">
    <location>
        <begin position="1405"/>
        <end position="1863"/>
    </location>
</feature>
<evidence type="ECO:0000256" key="2">
    <source>
        <dbReference type="ARBA" id="ARBA00022025"/>
    </source>
</evidence>
<dbReference type="EMBL" id="CANHGI010000001">
    <property type="protein sequence ID" value="CAI5440439.1"/>
    <property type="molecule type" value="Genomic_DNA"/>
</dbReference>
<feature type="compositionally biased region" description="Basic and acidic residues" evidence="5">
    <location>
        <begin position="1735"/>
        <end position="1751"/>
    </location>
</feature>
<feature type="compositionally biased region" description="Polar residues" evidence="5">
    <location>
        <begin position="3204"/>
        <end position="3215"/>
    </location>
</feature>
<dbReference type="PRINTS" id="PR00661">
    <property type="entry name" value="ERMFAMILY"/>
</dbReference>
<evidence type="ECO:0000256" key="4">
    <source>
        <dbReference type="ARBA" id="ARBA00043944"/>
    </source>
</evidence>
<feature type="domain" description="FERM" evidence="6">
    <location>
        <begin position="1"/>
        <end position="284"/>
    </location>
</feature>
<feature type="compositionally biased region" description="Basic and acidic residues" evidence="5">
    <location>
        <begin position="3472"/>
        <end position="3488"/>
    </location>
</feature>
<feature type="compositionally biased region" description="Low complexity" evidence="5">
    <location>
        <begin position="965"/>
        <end position="992"/>
    </location>
</feature>
<comment type="subcellular location">
    <subcellularLocation>
        <location evidence="1">Cell junction</location>
        <location evidence="1">Adherens junction</location>
    </subcellularLocation>
    <subcellularLocation>
        <location evidence="4">Cell projection</location>
        <location evidence="4">Rhabdomere</location>
    </subcellularLocation>
</comment>
<feature type="compositionally biased region" description="Polar residues" evidence="5">
    <location>
        <begin position="1722"/>
        <end position="1734"/>
    </location>
</feature>
<feature type="region of interest" description="Disordered" evidence="5">
    <location>
        <begin position="2054"/>
        <end position="3347"/>
    </location>
</feature>
<dbReference type="InterPro" id="IPR011993">
    <property type="entry name" value="PH-like_dom_sf"/>
</dbReference>
<evidence type="ECO:0000256" key="5">
    <source>
        <dbReference type="SAM" id="MobiDB-lite"/>
    </source>
</evidence>
<keyword evidence="8" id="KW-1185">Reference proteome</keyword>
<feature type="compositionally biased region" description="Low complexity" evidence="5">
    <location>
        <begin position="3686"/>
        <end position="3703"/>
    </location>
</feature>
<dbReference type="GO" id="GO:0005198">
    <property type="term" value="F:structural molecule activity"/>
    <property type="evidence" value="ECO:0007669"/>
    <property type="project" value="InterPro"/>
</dbReference>